<feature type="binding site" evidence="9">
    <location>
        <begin position="461"/>
        <end position="463"/>
    </location>
    <ligand>
        <name>FAD</name>
        <dbReference type="ChEBI" id="CHEBI:57692"/>
    </ligand>
</feature>
<evidence type="ECO:0000256" key="8">
    <source>
        <dbReference type="PIRNR" id="PIRNR000362"/>
    </source>
</evidence>
<dbReference type="GO" id="GO:0016491">
    <property type="term" value="F:oxidoreductase activity"/>
    <property type="evidence" value="ECO:0007669"/>
    <property type="project" value="UniProtKB-KW"/>
</dbReference>
<protein>
    <recommendedName>
        <fullName evidence="8">NADPH:adrenodoxin oxidoreductase, mitochondrial</fullName>
        <ecNumber evidence="8">1.18.1.6</ecNumber>
    </recommendedName>
</protein>
<gene>
    <name evidence="12" type="ORF">FFLO_02941</name>
</gene>
<keyword evidence="4 8" id="KW-0274">FAD</keyword>
<comment type="catalytic activity">
    <reaction evidence="7 8">
        <text>2 reduced [adrenodoxin] + NADP(+) + H(+) = 2 oxidized [adrenodoxin] + NADPH</text>
        <dbReference type="Rhea" id="RHEA:42312"/>
        <dbReference type="Rhea" id="RHEA-COMP:9998"/>
        <dbReference type="Rhea" id="RHEA-COMP:9999"/>
        <dbReference type="ChEBI" id="CHEBI:15378"/>
        <dbReference type="ChEBI" id="CHEBI:33737"/>
        <dbReference type="ChEBI" id="CHEBI:33738"/>
        <dbReference type="ChEBI" id="CHEBI:57783"/>
        <dbReference type="ChEBI" id="CHEBI:58349"/>
        <dbReference type="EC" id="1.18.1.6"/>
    </reaction>
</comment>
<keyword evidence="13" id="KW-1185">Reference proteome</keyword>
<dbReference type="GO" id="GO:0005739">
    <property type="term" value="C:mitochondrion"/>
    <property type="evidence" value="ECO:0007669"/>
    <property type="project" value="UniProtKB-SubCell"/>
</dbReference>
<keyword evidence="5 8" id="KW-0521">NADP</keyword>
<feature type="binding site" evidence="9">
    <location>
        <position position="111"/>
    </location>
    <ligand>
        <name>FAD</name>
        <dbReference type="ChEBI" id="CHEBI:57692"/>
    </ligand>
</feature>
<comment type="caution">
    <text evidence="12">The sequence shown here is derived from an EMBL/GenBank/DDBJ whole genome shotgun (WGS) entry which is preliminary data.</text>
</comment>
<feature type="binding site" evidence="9">
    <location>
        <position position="75"/>
    </location>
    <ligand>
        <name>FAD</name>
        <dbReference type="ChEBI" id="CHEBI:57692"/>
    </ligand>
</feature>
<keyword evidence="8" id="KW-0496">Mitochondrion</keyword>
<keyword evidence="3 8" id="KW-0285">Flavoprotein</keyword>
<dbReference type="SUPFAM" id="SSF51971">
    <property type="entry name" value="Nucleotide-binding domain"/>
    <property type="match status" value="1"/>
</dbReference>
<evidence type="ECO:0000256" key="4">
    <source>
        <dbReference type="ARBA" id="ARBA00022827"/>
    </source>
</evidence>
<evidence type="ECO:0000256" key="9">
    <source>
        <dbReference type="PIRSR" id="PIRSR000362-1"/>
    </source>
</evidence>
<dbReference type="EMBL" id="JABELV010000050">
    <property type="protein sequence ID" value="KAG7553656.1"/>
    <property type="molecule type" value="Genomic_DNA"/>
</dbReference>
<sequence>MLFRHSAVLRRTMATRPTSSRRSLSSRPLRLAIIGAGPSGFYTASKILQTLPMGSEHGDHIEVHMYDRLPTPYGLARYGVAPDHPEVKNCQHKFDELATDPRFRFFGNVCIGSSTSPLPGSGSYTYPDALHIPLTSLYPYYNTLLFSYGSSHSTPLPNTPGSSASPDRLENVFPALAFVNWYNGHPAYTHLAPDLSGKEVTIVGHGNVAIDCARILLKPPSEFASTDMPTPIIEHLKTSKVKRVEVVGRRGPAQVAFTTKEFREMVNLEGIRYEPVKGEMLEQAKGMVQGDRARSRLLDLMAKGGKKKPSGSVEDKEFSLGFLRSPKSFLSDPTSSTPKRISSILWAQNALLPQPSTPPSPSPGAPADPASVPTVSSLSVLARPTGEEFERRTGMVIESVGYRGEPIWDVKDAEGEMGGAGVPFDRARARVMNMEGRVTDGSGVMIPGMYTAGWIASGPIGVIASTMQRAYAVASTILTDHYQSPATAASSSSSILNLTPELGATPDFVKNSTKRVVNLGDWKRIDEAEVERGQKAGGGKPREKFVSIREMLAVLD</sequence>
<dbReference type="PIRSF" id="PIRSF000362">
    <property type="entry name" value="FNR"/>
    <property type="match status" value="1"/>
</dbReference>
<feature type="binding site" evidence="9">
    <location>
        <position position="454"/>
    </location>
    <ligand>
        <name>FAD</name>
        <dbReference type="ChEBI" id="CHEBI:57692"/>
    </ligand>
</feature>
<reference evidence="12" key="1">
    <citation type="submission" date="2020-04" db="EMBL/GenBank/DDBJ databases">
        <title>Analysis of mating type loci in Filobasidium floriforme.</title>
        <authorList>
            <person name="Nowrousian M."/>
        </authorList>
    </citation>
    <scope>NUCLEOTIDE SEQUENCE</scope>
    <source>
        <strain evidence="12">CBS 6242</strain>
    </source>
</reference>
<keyword evidence="6 8" id="KW-0560">Oxidoreductase</keyword>
<evidence type="ECO:0000256" key="6">
    <source>
        <dbReference type="ARBA" id="ARBA00023002"/>
    </source>
</evidence>
<evidence type="ECO:0000256" key="5">
    <source>
        <dbReference type="ARBA" id="ARBA00022857"/>
    </source>
</evidence>
<comment type="similarity">
    <text evidence="2 8">Belongs to the ferredoxin--NADP reductase type 1 family.</text>
</comment>
<evidence type="ECO:0000256" key="10">
    <source>
        <dbReference type="PIRSR" id="PIRSR000362-2"/>
    </source>
</evidence>
<evidence type="ECO:0000313" key="13">
    <source>
        <dbReference type="Proteomes" id="UP000812966"/>
    </source>
</evidence>
<dbReference type="Proteomes" id="UP000812966">
    <property type="component" value="Unassembled WGS sequence"/>
</dbReference>
<organism evidence="12 13">
    <name type="scientific">Filobasidium floriforme</name>
    <dbReference type="NCBI Taxonomy" id="5210"/>
    <lineage>
        <taxon>Eukaryota</taxon>
        <taxon>Fungi</taxon>
        <taxon>Dikarya</taxon>
        <taxon>Basidiomycota</taxon>
        <taxon>Agaricomycotina</taxon>
        <taxon>Tremellomycetes</taxon>
        <taxon>Filobasidiales</taxon>
        <taxon>Filobasidiaceae</taxon>
        <taxon>Filobasidium</taxon>
    </lineage>
</organism>
<comment type="cofactor">
    <cofactor evidence="1 8 9">
        <name>FAD</name>
        <dbReference type="ChEBI" id="CHEBI:57692"/>
    </cofactor>
</comment>
<dbReference type="AlphaFoldDB" id="A0A8K0JM37"/>
<name>A0A8K0JM37_9TREE</name>
<evidence type="ECO:0000256" key="7">
    <source>
        <dbReference type="ARBA" id="ARBA00048933"/>
    </source>
</evidence>
<dbReference type="PRINTS" id="PR00368">
    <property type="entry name" value="FADPNR"/>
</dbReference>
<evidence type="ECO:0000256" key="11">
    <source>
        <dbReference type="SAM" id="MobiDB-lite"/>
    </source>
</evidence>
<feature type="region of interest" description="Disordered" evidence="11">
    <location>
        <begin position="351"/>
        <end position="375"/>
    </location>
</feature>
<comment type="subcellular location">
    <subcellularLocation>
        <location evidence="8">Mitochondrion</location>
    </subcellularLocation>
</comment>
<feature type="binding site" evidence="10">
    <location>
        <begin position="205"/>
        <end position="208"/>
    </location>
    <ligand>
        <name>NADP(+)</name>
        <dbReference type="ChEBI" id="CHEBI:58349"/>
    </ligand>
</feature>
<feature type="binding site" evidence="10">
    <location>
        <position position="261"/>
    </location>
    <ligand>
        <name>NADP(+)</name>
        <dbReference type="ChEBI" id="CHEBI:58349"/>
    </ligand>
</feature>
<dbReference type="PANTHER" id="PTHR48467:SF1">
    <property type="entry name" value="GLUTAMATE SYNTHASE 1 [NADH], CHLOROPLASTIC-LIKE"/>
    <property type="match status" value="1"/>
</dbReference>
<evidence type="ECO:0000256" key="2">
    <source>
        <dbReference type="ARBA" id="ARBA00008312"/>
    </source>
</evidence>
<feature type="compositionally biased region" description="Pro residues" evidence="11">
    <location>
        <begin position="355"/>
        <end position="366"/>
    </location>
</feature>
<proteinExistence type="inferred from homology"/>
<dbReference type="EC" id="1.18.1.6" evidence="8"/>
<dbReference type="InterPro" id="IPR021163">
    <property type="entry name" value="Ferredox_Rdtase_adrenod"/>
</dbReference>
<accession>A0A8K0JM37</accession>
<evidence type="ECO:0000256" key="1">
    <source>
        <dbReference type="ARBA" id="ARBA00001974"/>
    </source>
</evidence>
<feature type="binding site" evidence="10">
    <location>
        <begin position="249"/>
        <end position="250"/>
    </location>
    <ligand>
        <name>NADP(+)</name>
        <dbReference type="ChEBI" id="CHEBI:58349"/>
    </ligand>
</feature>
<feature type="binding site" evidence="10">
    <location>
        <position position="461"/>
    </location>
    <ligand>
        <name>NADP(+)</name>
        <dbReference type="ChEBI" id="CHEBI:58349"/>
    </ligand>
</feature>
<dbReference type="Gene3D" id="3.50.50.60">
    <property type="entry name" value="FAD/NAD(P)-binding domain"/>
    <property type="match status" value="1"/>
</dbReference>
<dbReference type="InterPro" id="IPR055275">
    <property type="entry name" value="Ferredox_Rdtase"/>
</dbReference>
<evidence type="ECO:0000256" key="3">
    <source>
        <dbReference type="ARBA" id="ARBA00022630"/>
    </source>
</evidence>
<dbReference type="Gene3D" id="3.40.50.720">
    <property type="entry name" value="NAD(P)-binding Rossmann-like Domain"/>
    <property type="match status" value="1"/>
</dbReference>
<dbReference type="PANTHER" id="PTHR48467">
    <property type="entry name" value="GLUTAMATE SYNTHASE 1 [NADH], CHLOROPLASTIC-LIKE"/>
    <property type="match status" value="1"/>
</dbReference>
<dbReference type="InterPro" id="IPR036188">
    <property type="entry name" value="FAD/NAD-bd_sf"/>
</dbReference>
<feature type="binding site" evidence="9">
    <location>
        <position position="39"/>
    </location>
    <ligand>
        <name>FAD</name>
        <dbReference type="ChEBI" id="CHEBI:57692"/>
    </ligand>
</feature>
<evidence type="ECO:0000313" key="12">
    <source>
        <dbReference type="EMBL" id="KAG7553656.1"/>
    </source>
</evidence>